<dbReference type="NCBIfam" id="NF001913">
    <property type="entry name" value="PRK00696.1"/>
    <property type="match status" value="1"/>
</dbReference>
<sequence length="391" mass="41593">MNIHEYQAKQWLARFGVPVPGGRVADTADEARAAAEEIGFPCVVKAQIHAGGRGKAGGVKVVHTAEEAGKFAEGLLGKALVTHQTGPEGRIVRRVWVEEASRIARELYCSIVLDAAAGQPAIIACGQGGMEIEDVAKETPDEIIVELVDPLVGVAPFQVRRVARRLGLSGKEVGAFGALLKDLYRAFLDSDCMQLEINPLAQLDDGRFLVLDAKMNFDGNALFRHPQIVELRDITEEDPKEVRASDLGISYVALDGNIGCMVNGAGLAMGTMDIIQQYGGTPANFLDVGGGASKEMVGQAFRLLLSDDKVRGVLVNIFGGIMRCDVIAEGIIDAAKEIGVTVPLVVRLQGTNVEQGRELLSKSGLKITTADTIADAAQKIVQAVQAEEGRA</sequence>
<evidence type="ECO:0000256" key="6">
    <source>
        <dbReference type="ARBA" id="ARBA00022842"/>
    </source>
</evidence>
<dbReference type="InterPro" id="IPR013815">
    <property type="entry name" value="ATP_grasp_subdomain_1"/>
</dbReference>
<dbReference type="SUPFAM" id="SSF56059">
    <property type="entry name" value="Glutathione synthetase ATP-binding domain-like"/>
    <property type="match status" value="1"/>
</dbReference>
<organism evidence="11 12">
    <name type="scientific">Geodia barretti</name>
    <name type="common">Barrett's horny sponge</name>
    <dbReference type="NCBI Taxonomy" id="519541"/>
    <lineage>
        <taxon>Eukaryota</taxon>
        <taxon>Metazoa</taxon>
        <taxon>Porifera</taxon>
        <taxon>Demospongiae</taxon>
        <taxon>Heteroscleromorpha</taxon>
        <taxon>Tetractinellida</taxon>
        <taxon>Astrophorina</taxon>
        <taxon>Geodiidae</taxon>
        <taxon>Geodia</taxon>
    </lineage>
</organism>
<dbReference type="Pfam" id="PF08442">
    <property type="entry name" value="ATP-grasp_2"/>
    <property type="match status" value="1"/>
</dbReference>
<dbReference type="PROSITE" id="PS50975">
    <property type="entry name" value="ATP_GRASP"/>
    <property type="match status" value="1"/>
</dbReference>
<comment type="similarity">
    <text evidence="7 9">Belongs to the succinate/malate CoA ligase beta subunit family.</text>
</comment>
<proteinExistence type="inferred from homology"/>
<dbReference type="EMBL" id="CASHTH010001474">
    <property type="protein sequence ID" value="CAI8015883.1"/>
    <property type="molecule type" value="Genomic_DNA"/>
</dbReference>
<comment type="cofactor">
    <cofactor evidence="7">
        <name>Mg(2+)</name>
        <dbReference type="ChEBI" id="CHEBI:18420"/>
    </cofactor>
    <text evidence="7">Binds 1 Mg(2+) ion per subunit.</text>
</comment>
<keyword evidence="6 7" id="KW-0460">Magnesium</keyword>
<evidence type="ECO:0000256" key="2">
    <source>
        <dbReference type="ARBA" id="ARBA00022532"/>
    </source>
</evidence>
<dbReference type="HAMAP" id="MF_00558">
    <property type="entry name" value="Succ_CoA_beta"/>
    <property type="match status" value="1"/>
</dbReference>
<evidence type="ECO:0000256" key="4">
    <source>
        <dbReference type="ARBA" id="ARBA00022723"/>
    </source>
</evidence>
<dbReference type="Gene3D" id="3.40.50.261">
    <property type="entry name" value="Succinyl-CoA synthetase domains"/>
    <property type="match status" value="1"/>
</dbReference>
<dbReference type="GO" id="GO:0004775">
    <property type="term" value="F:succinate-CoA ligase (ADP-forming) activity"/>
    <property type="evidence" value="ECO:0007669"/>
    <property type="project" value="UniProtKB-UniRule"/>
</dbReference>
<keyword evidence="12" id="KW-1185">Reference proteome</keyword>
<evidence type="ECO:0000313" key="11">
    <source>
        <dbReference type="EMBL" id="CAI8015883.1"/>
    </source>
</evidence>
<dbReference type="FunFam" id="3.30.1490.20:FF:000002">
    <property type="entry name" value="Succinate--CoA ligase [ADP-forming] subunit beta"/>
    <property type="match status" value="1"/>
</dbReference>
<dbReference type="GO" id="GO:0006104">
    <property type="term" value="P:succinyl-CoA metabolic process"/>
    <property type="evidence" value="ECO:0007669"/>
    <property type="project" value="TreeGrafter"/>
</dbReference>
<gene>
    <name evidence="11" type="ORF">GBAR_LOCUS9816</name>
</gene>
<evidence type="ECO:0000256" key="5">
    <source>
        <dbReference type="ARBA" id="ARBA00022741"/>
    </source>
</evidence>
<dbReference type="Gene3D" id="3.30.470.20">
    <property type="entry name" value="ATP-grasp fold, B domain"/>
    <property type="match status" value="1"/>
</dbReference>
<dbReference type="AlphaFoldDB" id="A0AA35RQJ6"/>
<dbReference type="InterPro" id="IPR005809">
    <property type="entry name" value="Succ_CoA_ligase-like_bsu"/>
</dbReference>
<dbReference type="NCBIfam" id="TIGR01016">
    <property type="entry name" value="sucCoAbeta"/>
    <property type="match status" value="1"/>
</dbReference>
<protein>
    <recommendedName>
        <fullName evidence="7">Succinate--CoA ligase [ADP-forming] subunit beta, mitochondrial</fullName>
        <ecNumber evidence="7">6.2.1.5</ecNumber>
    </recommendedName>
    <alternativeName>
        <fullName evidence="7">Succinyl-CoA synthetase beta chain</fullName>
        <shortName evidence="7">SCS-beta</shortName>
    </alternativeName>
</protein>
<feature type="binding site" evidence="7">
    <location>
        <position position="106"/>
    </location>
    <ligand>
        <name>ATP</name>
        <dbReference type="ChEBI" id="CHEBI:30616"/>
    </ligand>
</feature>
<feature type="binding site" evidence="7">
    <location>
        <begin position="320"/>
        <end position="322"/>
    </location>
    <ligand>
        <name>substrate</name>
        <note>ligand shared with subunit alpha</note>
    </ligand>
</feature>
<dbReference type="InterPro" id="IPR013650">
    <property type="entry name" value="ATP-grasp_succ-CoA_synth-type"/>
</dbReference>
<keyword evidence="2 7" id="KW-0816">Tricarboxylic acid cycle</keyword>
<comment type="catalytic activity">
    <reaction evidence="7">
        <text>succinate + ATP + CoA = succinyl-CoA + ADP + phosphate</text>
        <dbReference type="Rhea" id="RHEA:17661"/>
        <dbReference type="ChEBI" id="CHEBI:30031"/>
        <dbReference type="ChEBI" id="CHEBI:30616"/>
        <dbReference type="ChEBI" id="CHEBI:43474"/>
        <dbReference type="ChEBI" id="CHEBI:57287"/>
        <dbReference type="ChEBI" id="CHEBI:57292"/>
        <dbReference type="ChEBI" id="CHEBI:456216"/>
        <dbReference type="EC" id="6.2.1.5"/>
    </reaction>
</comment>
<accession>A0AA35RQJ6</accession>
<evidence type="ECO:0000256" key="8">
    <source>
        <dbReference type="PROSITE-ProRule" id="PRU00409"/>
    </source>
</evidence>
<keyword evidence="7 8" id="KW-0067">ATP-binding</keyword>
<dbReference type="SUPFAM" id="SSF52210">
    <property type="entry name" value="Succinyl-CoA synthetase domains"/>
    <property type="match status" value="1"/>
</dbReference>
<dbReference type="InterPro" id="IPR011761">
    <property type="entry name" value="ATP-grasp"/>
</dbReference>
<dbReference type="EC" id="6.2.1.5" evidence="7"/>
<dbReference type="GO" id="GO:0005524">
    <property type="term" value="F:ATP binding"/>
    <property type="evidence" value="ECO:0007669"/>
    <property type="project" value="UniProtKB-UniRule"/>
</dbReference>
<name>A0AA35RQJ6_GEOBA</name>
<feature type="binding site" evidence="7">
    <location>
        <begin position="52"/>
        <end position="54"/>
    </location>
    <ligand>
        <name>ATP</name>
        <dbReference type="ChEBI" id="CHEBI:30616"/>
    </ligand>
</feature>
<dbReference type="InterPro" id="IPR017866">
    <property type="entry name" value="Succ-CoA_synthase_bsu_CS"/>
</dbReference>
<feature type="domain" description="ATP-grasp" evidence="10">
    <location>
        <begin position="9"/>
        <end position="54"/>
    </location>
</feature>
<feature type="binding site" evidence="7">
    <location>
        <position position="45"/>
    </location>
    <ligand>
        <name>ATP</name>
        <dbReference type="ChEBI" id="CHEBI:30616"/>
    </ligand>
</feature>
<dbReference type="GO" id="GO:0005829">
    <property type="term" value="C:cytosol"/>
    <property type="evidence" value="ECO:0007669"/>
    <property type="project" value="TreeGrafter"/>
</dbReference>
<reference evidence="11" key="1">
    <citation type="submission" date="2023-03" db="EMBL/GenBank/DDBJ databases">
        <authorList>
            <person name="Steffen K."/>
            <person name="Cardenas P."/>
        </authorList>
    </citation>
    <scope>NUCLEOTIDE SEQUENCE</scope>
</reference>
<keyword evidence="4 7" id="KW-0479">Metal-binding</keyword>
<evidence type="ECO:0000259" key="10">
    <source>
        <dbReference type="PROSITE" id="PS50975"/>
    </source>
</evidence>
<keyword evidence="3 7" id="KW-0436">Ligase</keyword>
<dbReference type="PROSITE" id="PS01217">
    <property type="entry name" value="SUCCINYL_COA_LIG_3"/>
    <property type="match status" value="1"/>
</dbReference>
<comment type="function">
    <text evidence="7">Succinyl-CoA synthetase functions in the citric acid cycle (TCA), coupling the hydrolysis of succinyl-CoA to the synthesis of ATP and thus represents the only step of substrate-level phosphorylation in the TCA. The beta subunit provides nucleotide specificity of the enzyme and binds the substrate succinate, while the binding sites for coenzyme A and phosphate are found in the alpha subunit.</text>
</comment>
<evidence type="ECO:0000313" key="12">
    <source>
        <dbReference type="Proteomes" id="UP001174909"/>
    </source>
</evidence>
<feature type="binding site" evidence="7">
    <location>
        <position position="263"/>
    </location>
    <ligand>
        <name>substrate</name>
        <note>ligand shared with subunit alpha</note>
    </ligand>
</feature>
<dbReference type="GO" id="GO:0000287">
    <property type="term" value="F:magnesium ion binding"/>
    <property type="evidence" value="ECO:0007669"/>
    <property type="project" value="UniProtKB-UniRule"/>
</dbReference>
<dbReference type="PANTHER" id="PTHR11815:SF10">
    <property type="entry name" value="SUCCINATE--COA LIGASE [GDP-FORMING] SUBUNIT BETA, MITOCHONDRIAL"/>
    <property type="match status" value="1"/>
</dbReference>
<feature type="binding site" evidence="7">
    <location>
        <position position="198"/>
    </location>
    <ligand>
        <name>Mg(2+)</name>
        <dbReference type="ChEBI" id="CHEBI:18420"/>
    </ligand>
</feature>
<feature type="binding site" evidence="7">
    <location>
        <position position="212"/>
    </location>
    <ligand>
        <name>Mg(2+)</name>
        <dbReference type="ChEBI" id="CHEBI:18420"/>
    </ligand>
</feature>
<dbReference type="GO" id="GO:0005739">
    <property type="term" value="C:mitochondrion"/>
    <property type="evidence" value="ECO:0007669"/>
    <property type="project" value="UniProtKB-SubCell"/>
</dbReference>
<evidence type="ECO:0000256" key="1">
    <source>
        <dbReference type="ARBA" id="ARBA00005064"/>
    </source>
</evidence>
<keyword evidence="5 7" id="KW-0547">Nucleotide-binding</keyword>
<comment type="caution">
    <text evidence="11">The sequence shown here is derived from an EMBL/GenBank/DDBJ whole genome shotgun (WGS) entry which is preliminary data.</text>
</comment>
<evidence type="ECO:0000256" key="7">
    <source>
        <dbReference type="HAMAP-Rule" id="MF_03219"/>
    </source>
</evidence>
<keyword evidence="7" id="KW-0496">Mitochondrion</keyword>
<dbReference type="PANTHER" id="PTHR11815">
    <property type="entry name" value="SUCCINYL-COA SYNTHETASE BETA CHAIN"/>
    <property type="match status" value="1"/>
</dbReference>
<dbReference type="GO" id="GO:0006099">
    <property type="term" value="P:tricarboxylic acid cycle"/>
    <property type="evidence" value="ECO:0007669"/>
    <property type="project" value="UniProtKB-UniRule"/>
</dbReference>
<comment type="pathway">
    <text evidence="1 7">Carbohydrate metabolism; tricarboxylic acid cycle; succinate from succinyl-CoA (ligase route): step 1/1.</text>
</comment>
<dbReference type="PIRSF" id="PIRSF001554">
    <property type="entry name" value="SucCS_beta"/>
    <property type="match status" value="1"/>
</dbReference>
<comment type="subunit">
    <text evidence="7 9">Heterodimer of an alpha and a beta subunit.</text>
</comment>
<dbReference type="FunFam" id="3.30.470.20:FF:000002">
    <property type="entry name" value="Succinate--CoA ligase [ADP-forming] subunit beta"/>
    <property type="match status" value="1"/>
</dbReference>
<dbReference type="Pfam" id="PF00549">
    <property type="entry name" value="Ligase_CoA"/>
    <property type="match status" value="1"/>
</dbReference>
<dbReference type="GO" id="GO:0042709">
    <property type="term" value="C:succinate-CoA ligase complex"/>
    <property type="evidence" value="ECO:0007669"/>
    <property type="project" value="UniProtKB-ARBA"/>
</dbReference>
<dbReference type="FunFam" id="3.40.50.261:FF:000001">
    <property type="entry name" value="Succinate--CoA ligase [ADP-forming] subunit beta"/>
    <property type="match status" value="1"/>
</dbReference>
<comment type="subcellular location">
    <subcellularLocation>
        <location evidence="7">Mitochondrion</location>
    </subcellularLocation>
</comment>
<dbReference type="InterPro" id="IPR016102">
    <property type="entry name" value="Succinyl-CoA_synth-like"/>
</dbReference>
<dbReference type="Proteomes" id="UP001174909">
    <property type="component" value="Unassembled WGS sequence"/>
</dbReference>
<evidence type="ECO:0000256" key="9">
    <source>
        <dbReference type="RuleBase" id="RU361258"/>
    </source>
</evidence>
<dbReference type="Gene3D" id="3.30.1490.20">
    <property type="entry name" value="ATP-grasp fold, A domain"/>
    <property type="match status" value="1"/>
</dbReference>
<evidence type="ECO:0000256" key="3">
    <source>
        <dbReference type="ARBA" id="ARBA00022598"/>
    </source>
</evidence>
<dbReference type="InterPro" id="IPR005811">
    <property type="entry name" value="SUCC_ACL_C"/>
</dbReference>